<keyword evidence="2" id="KW-1185">Reference proteome</keyword>
<dbReference type="AlphaFoldDB" id="A0A0B7MW44"/>
<accession>A0A0B7MW44</accession>
<organism evidence="1 2">
    <name type="scientific">Parasitella parasitica</name>
    <dbReference type="NCBI Taxonomy" id="35722"/>
    <lineage>
        <taxon>Eukaryota</taxon>
        <taxon>Fungi</taxon>
        <taxon>Fungi incertae sedis</taxon>
        <taxon>Mucoromycota</taxon>
        <taxon>Mucoromycotina</taxon>
        <taxon>Mucoromycetes</taxon>
        <taxon>Mucorales</taxon>
        <taxon>Mucorineae</taxon>
        <taxon>Mucoraceae</taxon>
        <taxon>Parasitella</taxon>
    </lineage>
</organism>
<proteinExistence type="predicted"/>
<gene>
    <name evidence="1" type="primary">PARPA_00776.1 scaffold 1159</name>
</gene>
<dbReference type="OrthoDB" id="2234896at2759"/>
<reference evidence="1 2" key="1">
    <citation type="submission" date="2014-09" db="EMBL/GenBank/DDBJ databases">
        <authorList>
            <person name="Ellenberger Sabrina"/>
        </authorList>
    </citation>
    <scope>NUCLEOTIDE SEQUENCE [LARGE SCALE GENOMIC DNA]</scope>
    <source>
        <strain evidence="1 2">CBS 412.66</strain>
    </source>
</reference>
<dbReference type="Proteomes" id="UP000054107">
    <property type="component" value="Unassembled WGS sequence"/>
</dbReference>
<evidence type="ECO:0000313" key="2">
    <source>
        <dbReference type="Proteomes" id="UP000054107"/>
    </source>
</evidence>
<evidence type="ECO:0000313" key="1">
    <source>
        <dbReference type="EMBL" id="CEP07480.1"/>
    </source>
</evidence>
<dbReference type="EMBL" id="LN719301">
    <property type="protein sequence ID" value="CEP07480.1"/>
    <property type="molecule type" value="Genomic_DNA"/>
</dbReference>
<protein>
    <submittedName>
        <fullName evidence="1">Uncharacterized protein</fullName>
    </submittedName>
</protein>
<name>A0A0B7MW44_9FUNG</name>
<sequence>MVKIIKTLICRSSAKKNTTPVEHDDDHLVDYEEIPHSKKIFKESIGKQFGRCKQKLEQIKRSSSPTPSASSTTEHYNYRLNYSDKGQIQRPTYHVESTGELYYIPITMDVIRSVVLRQHCQITKQEELFWFEDGIRWLSQQQYQNKSNASFRYYIPDEKNYTGWDEKRTMLQHDIEDLERACEAYFGIPLGLCEDHWAAEYLMSQASKGKVFRRIHLQPSLRKFKFSLKQLFCCGL</sequence>